<protein>
    <submittedName>
        <fullName evidence="7">Facilitated trehalose transporter Tret1-like</fullName>
    </submittedName>
</protein>
<keyword evidence="4 5" id="KW-0472">Membrane</keyword>
<proteinExistence type="predicted"/>
<dbReference type="KEGG" id="tnl:113503120"/>
<evidence type="ECO:0000256" key="1">
    <source>
        <dbReference type="ARBA" id="ARBA00004370"/>
    </source>
</evidence>
<dbReference type="RefSeq" id="XP_026740739.1">
    <property type="nucleotide sequence ID" value="XM_026884938.1"/>
</dbReference>
<dbReference type="Gene3D" id="1.20.1250.20">
    <property type="entry name" value="MFS general substrate transporter like domains"/>
    <property type="match status" value="1"/>
</dbReference>
<feature type="transmembrane region" description="Helical" evidence="5">
    <location>
        <begin position="93"/>
        <end position="114"/>
    </location>
</feature>
<dbReference type="InterPro" id="IPR005828">
    <property type="entry name" value="MFS_sugar_transport-like"/>
</dbReference>
<dbReference type="OrthoDB" id="5290825at2759"/>
<evidence type="ECO:0000256" key="2">
    <source>
        <dbReference type="ARBA" id="ARBA00022692"/>
    </source>
</evidence>
<feature type="transmembrane region" description="Helical" evidence="5">
    <location>
        <begin position="150"/>
        <end position="170"/>
    </location>
</feature>
<dbReference type="InterPro" id="IPR050549">
    <property type="entry name" value="MFS_Trehalose_Transporter"/>
</dbReference>
<sequence>MSGLEDKRSLPWIYFFRQLFICSGIWSCLFFLGLCVGSPTIIIPQLRREANSTDAVSKEMASWLSSAFSYSGIPWSIIIPILIAAVGRRITQTIVCVCSLIGFIILYTSSSVYLILISEIFQGALFASFLTISVIVITEYTSSQYRGIFLTLKSATFFWGVLISNTIGTFFHWRNIAVLGIICSSYSLLTILLWPESPLWLAKKRRFDECSKAHRWLKGFDIDAERELDKIIANNQKIYKKTSIRTDVLESIKSMHEPASNRNYWRTGAIDSTPQFMAILSSGETGSCSDTGNGMGNVRKWATIFAHQAGCFAPHDQNAEVARGK</sequence>
<dbReference type="GO" id="GO:0016020">
    <property type="term" value="C:membrane"/>
    <property type="evidence" value="ECO:0007669"/>
    <property type="project" value="UniProtKB-SubCell"/>
</dbReference>
<evidence type="ECO:0000313" key="7">
    <source>
        <dbReference type="RefSeq" id="XP_026740739.1"/>
    </source>
</evidence>
<dbReference type="GeneID" id="113503120"/>
<dbReference type="InterPro" id="IPR036259">
    <property type="entry name" value="MFS_trans_sf"/>
</dbReference>
<evidence type="ECO:0000256" key="5">
    <source>
        <dbReference type="SAM" id="Phobius"/>
    </source>
</evidence>
<name>A0A7E5WJ67_TRINI</name>
<feature type="transmembrane region" description="Helical" evidence="5">
    <location>
        <begin position="63"/>
        <end position="86"/>
    </location>
</feature>
<dbReference type="PANTHER" id="PTHR48021:SF68">
    <property type="entry name" value="MAJOR FACILITATOR SUPERFAMILY (MFS) PROFILE DOMAIN-CONTAINING PROTEIN"/>
    <property type="match status" value="1"/>
</dbReference>
<feature type="transmembrane region" description="Helical" evidence="5">
    <location>
        <begin position="176"/>
        <end position="195"/>
    </location>
</feature>
<dbReference type="SUPFAM" id="SSF103473">
    <property type="entry name" value="MFS general substrate transporter"/>
    <property type="match status" value="1"/>
</dbReference>
<feature type="transmembrane region" description="Helical" evidence="5">
    <location>
        <begin position="20"/>
        <end position="43"/>
    </location>
</feature>
<keyword evidence="6" id="KW-1185">Reference proteome</keyword>
<dbReference type="Pfam" id="PF00083">
    <property type="entry name" value="Sugar_tr"/>
    <property type="match status" value="1"/>
</dbReference>
<feature type="transmembrane region" description="Helical" evidence="5">
    <location>
        <begin position="120"/>
        <end position="138"/>
    </location>
</feature>
<dbReference type="InParanoid" id="A0A7E5WJ67"/>
<comment type="subcellular location">
    <subcellularLocation>
        <location evidence="1">Membrane</location>
    </subcellularLocation>
</comment>
<gene>
    <name evidence="7" type="primary">LOC113503120</name>
</gene>
<dbReference type="AlphaFoldDB" id="A0A7E5WJ67"/>
<evidence type="ECO:0000313" key="6">
    <source>
        <dbReference type="Proteomes" id="UP000322000"/>
    </source>
</evidence>
<evidence type="ECO:0000256" key="3">
    <source>
        <dbReference type="ARBA" id="ARBA00022989"/>
    </source>
</evidence>
<evidence type="ECO:0000256" key="4">
    <source>
        <dbReference type="ARBA" id="ARBA00023136"/>
    </source>
</evidence>
<reference evidence="7" key="1">
    <citation type="submission" date="2025-08" db="UniProtKB">
        <authorList>
            <consortium name="RefSeq"/>
        </authorList>
    </citation>
    <scope>IDENTIFICATION</scope>
</reference>
<dbReference type="PANTHER" id="PTHR48021">
    <property type="match status" value="1"/>
</dbReference>
<keyword evidence="2 5" id="KW-0812">Transmembrane</keyword>
<keyword evidence="3 5" id="KW-1133">Transmembrane helix</keyword>
<dbReference type="Proteomes" id="UP000322000">
    <property type="component" value="Chromosome 18"/>
</dbReference>
<organism evidence="6 7">
    <name type="scientific">Trichoplusia ni</name>
    <name type="common">Cabbage looper</name>
    <dbReference type="NCBI Taxonomy" id="7111"/>
    <lineage>
        <taxon>Eukaryota</taxon>
        <taxon>Metazoa</taxon>
        <taxon>Ecdysozoa</taxon>
        <taxon>Arthropoda</taxon>
        <taxon>Hexapoda</taxon>
        <taxon>Insecta</taxon>
        <taxon>Pterygota</taxon>
        <taxon>Neoptera</taxon>
        <taxon>Endopterygota</taxon>
        <taxon>Lepidoptera</taxon>
        <taxon>Glossata</taxon>
        <taxon>Ditrysia</taxon>
        <taxon>Noctuoidea</taxon>
        <taxon>Noctuidae</taxon>
        <taxon>Plusiinae</taxon>
        <taxon>Trichoplusia</taxon>
    </lineage>
</organism>
<dbReference type="GO" id="GO:0022857">
    <property type="term" value="F:transmembrane transporter activity"/>
    <property type="evidence" value="ECO:0007669"/>
    <property type="project" value="InterPro"/>
</dbReference>
<accession>A0A7E5WJ67</accession>